<accession>A0A9D4BJC5</accession>
<dbReference type="Proteomes" id="UP000828390">
    <property type="component" value="Unassembled WGS sequence"/>
</dbReference>
<sequence length="103" mass="11154">MMLHPRIDRVAYGSPLLPHLSSSTQKASGVSLPISNSTCPALTFGKPIPVKCDHLLISDPVGSDSREIGNFSIDPALLKSMVSFPSRELTFKFTSIPVQRCVD</sequence>
<evidence type="ECO:0000313" key="2">
    <source>
        <dbReference type="Proteomes" id="UP000828390"/>
    </source>
</evidence>
<keyword evidence="2" id="KW-1185">Reference proteome</keyword>
<reference evidence="1" key="1">
    <citation type="journal article" date="2019" name="bioRxiv">
        <title>The Genome of the Zebra Mussel, Dreissena polymorpha: A Resource for Invasive Species Research.</title>
        <authorList>
            <person name="McCartney M.A."/>
            <person name="Auch B."/>
            <person name="Kono T."/>
            <person name="Mallez S."/>
            <person name="Zhang Y."/>
            <person name="Obille A."/>
            <person name="Becker A."/>
            <person name="Abrahante J.E."/>
            <person name="Garbe J."/>
            <person name="Badalamenti J.P."/>
            <person name="Herman A."/>
            <person name="Mangelson H."/>
            <person name="Liachko I."/>
            <person name="Sullivan S."/>
            <person name="Sone E.D."/>
            <person name="Koren S."/>
            <person name="Silverstein K.A.T."/>
            <person name="Beckman K.B."/>
            <person name="Gohl D.M."/>
        </authorList>
    </citation>
    <scope>NUCLEOTIDE SEQUENCE</scope>
    <source>
        <strain evidence="1">Duluth1</strain>
        <tissue evidence="1">Whole animal</tissue>
    </source>
</reference>
<protein>
    <submittedName>
        <fullName evidence="1">Uncharacterized protein</fullName>
    </submittedName>
</protein>
<evidence type="ECO:0000313" key="1">
    <source>
        <dbReference type="EMBL" id="KAH3695513.1"/>
    </source>
</evidence>
<dbReference type="AlphaFoldDB" id="A0A9D4BJC5"/>
<dbReference type="EMBL" id="JAIWYP010000016">
    <property type="protein sequence ID" value="KAH3695513.1"/>
    <property type="molecule type" value="Genomic_DNA"/>
</dbReference>
<name>A0A9D4BJC5_DREPO</name>
<gene>
    <name evidence="1" type="ORF">DPMN_082973</name>
</gene>
<reference evidence="1" key="2">
    <citation type="submission" date="2020-11" db="EMBL/GenBank/DDBJ databases">
        <authorList>
            <person name="McCartney M.A."/>
            <person name="Auch B."/>
            <person name="Kono T."/>
            <person name="Mallez S."/>
            <person name="Becker A."/>
            <person name="Gohl D.M."/>
            <person name="Silverstein K.A.T."/>
            <person name="Koren S."/>
            <person name="Bechman K.B."/>
            <person name="Herman A."/>
            <person name="Abrahante J.E."/>
            <person name="Garbe J."/>
        </authorList>
    </citation>
    <scope>NUCLEOTIDE SEQUENCE</scope>
    <source>
        <strain evidence="1">Duluth1</strain>
        <tissue evidence="1">Whole animal</tissue>
    </source>
</reference>
<proteinExistence type="predicted"/>
<comment type="caution">
    <text evidence="1">The sequence shown here is derived from an EMBL/GenBank/DDBJ whole genome shotgun (WGS) entry which is preliminary data.</text>
</comment>
<organism evidence="1 2">
    <name type="scientific">Dreissena polymorpha</name>
    <name type="common">Zebra mussel</name>
    <name type="synonym">Mytilus polymorpha</name>
    <dbReference type="NCBI Taxonomy" id="45954"/>
    <lineage>
        <taxon>Eukaryota</taxon>
        <taxon>Metazoa</taxon>
        <taxon>Spiralia</taxon>
        <taxon>Lophotrochozoa</taxon>
        <taxon>Mollusca</taxon>
        <taxon>Bivalvia</taxon>
        <taxon>Autobranchia</taxon>
        <taxon>Heteroconchia</taxon>
        <taxon>Euheterodonta</taxon>
        <taxon>Imparidentia</taxon>
        <taxon>Neoheterodontei</taxon>
        <taxon>Myida</taxon>
        <taxon>Dreissenoidea</taxon>
        <taxon>Dreissenidae</taxon>
        <taxon>Dreissena</taxon>
    </lineage>
</organism>